<comment type="similarity">
    <text evidence="2 6">Belongs to the ERGIC family.</text>
</comment>
<dbReference type="Pfam" id="PF13850">
    <property type="entry name" value="ERGIC_N"/>
    <property type="match status" value="1"/>
</dbReference>
<dbReference type="Pfam" id="PF07970">
    <property type="entry name" value="COPIIcoated_ERV"/>
    <property type="match status" value="1"/>
</dbReference>
<dbReference type="InterPro" id="IPR039542">
    <property type="entry name" value="Erv_N"/>
</dbReference>
<accession>A0A1B7T9C0</accession>
<evidence type="ECO:0000259" key="7">
    <source>
        <dbReference type="Pfam" id="PF07970"/>
    </source>
</evidence>
<dbReference type="EMBL" id="LXPE01000140">
    <property type="protein sequence ID" value="OBA25332.1"/>
    <property type="molecule type" value="Genomic_DNA"/>
</dbReference>
<feature type="domain" description="Endoplasmic reticulum vesicle transporter N-terminal" evidence="8">
    <location>
        <begin position="8"/>
        <end position="96"/>
    </location>
</feature>
<feature type="domain" description="Endoplasmic reticulum vesicle transporter C-terminal" evidence="7">
    <location>
        <begin position="111"/>
        <end position="332"/>
    </location>
</feature>
<proteinExistence type="inferred from homology"/>
<evidence type="ECO:0000313" key="10">
    <source>
        <dbReference type="Proteomes" id="UP000092321"/>
    </source>
</evidence>
<dbReference type="GO" id="GO:0006888">
    <property type="term" value="P:endoplasmic reticulum to Golgi vesicle-mediated transport"/>
    <property type="evidence" value="ECO:0007669"/>
    <property type="project" value="UniProtKB-UniRule"/>
</dbReference>
<keyword evidence="6" id="KW-0256">Endoplasmic reticulum</keyword>
<feature type="transmembrane region" description="Helical" evidence="6">
    <location>
        <begin position="26"/>
        <end position="43"/>
    </location>
</feature>
<dbReference type="PANTHER" id="PTHR10984:SF25">
    <property type="entry name" value="ENDOPLASMIC RETICULUM-GOLGI INTERMEDIATE COMPARTMENT PROTEIN 3"/>
    <property type="match status" value="1"/>
</dbReference>
<comment type="subcellular location">
    <subcellularLocation>
        <location evidence="6">Endoplasmic reticulum membrane</location>
        <topology evidence="6">Multi-pass membrane protein</topology>
    </subcellularLocation>
    <subcellularLocation>
        <location evidence="6">Endoplasmic reticulum-Golgi intermediate compartment membrane</location>
        <topology evidence="6">Multi-pass membrane protein</topology>
    </subcellularLocation>
    <subcellularLocation>
        <location evidence="6">Golgi apparatus membrane</location>
        <topology evidence="6">Multi-pass membrane protein</topology>
    </subcellularLocation>
    <subcellularLocation>
        <location evidence="1">Membrane</location>
        <topology evidence="1">Multi-pass membrane protein</topology>
    </subcellularLocation>
</comment>
<evidence type="ECO:0000256" key="3">
    <source>
        <dbReference type="ARBA" id="ARBA00022692"/>
    </source>
</evidence>
<dbReference type="GO" id="GO:0006890">
    <property type="term" value="P:retrograde vesicle-mediated transport, Golgi to endoplasmic reticulum"/>
    <property type="evidence" value="ECO:0007669"/>
    <property type="project" value="TreeGrafter"/>
</dbReference>
<keyword evidence="4 6" id="KW-1133">Transmembrane helix</keyword>
<organism evidence="9 10">
    <name type="scientific">Hanseniaspora valbyensis NRRL Y-1626</name>
    <dbReference type="NCBI Taxonomy" id="766949"/>
    <lineage>
        <taxon>Eukaryota</taxon>
        <taxon>Fungi</taxon>
        <taxon>Dikarya</taxon>
        <taxon>Ascomycota</taxon>
        <taxon>Saccharomycotina</taxon>
        <taxon>Saccharomycetes</taxon>
        <taxon>Saccharomycodales</taxon>
        <taxon>Saccharomycodaceae</taxon>
        <taxon>Hanseniaspora</taxon>
    </lineage>
</organism>
<keyword evidence="6" id="KW-0813">Transport</keyword>
<evidence type="ECO:0000313" key="9">
    <source>
        <dbReference type="EMBL" id="OBA25332.1"/>
    </source>
</evidence>
<evidence type="ECO:0000256" key="2">
    <source>
        <dbReference type="ARBA" id="ARBA00005648"/>
    </source>
</evidence>
<evidence type="ECO:0000259" key="8">
    <source>
        <dbReference type="Pfam" id="PF13850"/>
    </source>
</evidence>
<dbReference type="Proteomes" id="UP000092321">
    <property type="component" value="Unassembled WGS sequence"/>
</dbReference>
<dbReference type="GO" id="GO:0005789">
    <property type="term" value="C:endoplasmic reticulum membrane"/>
    <property type="evidence" value="ECO:0007669"/>
    <property type="project" value="UniProtKB-SubCell"/>
</dbReference>
<dbReference type="PANTHER" id="PTHR10984">
    <property type="entry name" value="ENDOPLASMIC RETICULUM-GOLGI INTERMEDIATE COMPARTMENT PROTEIN"/>
    <property type="match status" value="1"/>
</dbReference>
<dbReference type="GO" id="GO:0000139">
    <property type="term" value="C:Golgi membrane"/>
    <property type="evidence" value="ECO:0007669"/>
    <property type="project" value="UniProtKB-SubCell"/>
</dbReference>
<protein>
    <recommendedName>
        <fullName evidence="6">Endoplasmic reticulum-Golgi intermediate compartment protein</fullName>
    </recommendedName>
</protein>
<keyword evidence="5 6" id="KW-0472">Membrane</keyword>
<reference evidence="10" key="1">
    <citation type="journal article" date="2016" name="Proc. Natl. Acad. Sci. U.S.A.">
        <title>Comparative genomics of biotechnologically important yeasts.</title>
        <authorList>
            <person name="Riley R."/>
            <person name="Haridas S."/>
            <person name="Wolfe K.H."/>
            <person name="Lopes M.R."/>
            <person name="Hittinger C.T."/>
            <person name="Goeker M."/>
            <person name="Salamov A.A."/>
            <person name="Wisecaver J.H."/>
            <person name="Long T.M."/>
            <person name="Calvey C.H."/>
            <person name="Aerts A.L."/>
            <person name="Barry K.W."/>
            <person name="Choi C."/>
            <person name="Clum A."/>
            <person name="Coughlan A.Y."/>
            <person name="Deshpande S."/>
            <person name="Douglass A.P."/>
            <person name="Hanson S.J."/>
            <person name="Klenk H.-P."/>
            <person name="LaButti K.M."/>
            <person name="Lapidus A."/>
            <person name="Lindquist E.A."/>
            <person name="Lipzen A.M."/>
            <person name="Meier-Kolthoff J.P."/>
            <person name="Ohm R.A."/>
            <person name="Otillar R.P."/>
            <person name="Pangilinan J.L."/>
            <person name="Peng Y."/>
            <person name="Rokas A."/>
            <person name="Rosa C.A."/>
            <person name="Scheuner C."/>
            <person name="Sibirny A.A."/>
            <person name="Slot J.C."/>
            <person name="Stielow J.B."/>
            <person name="Sun H."/>
            <person name="Kurtzman C.P."/>
            <person name="Blackwell M."/>
            <person name="Grigoriev I.V."/>
            <person name="Jeffries T.W."/>
        </authorList>
    </citation>
    <scope>NUCLEOTIDE SEQUENCE [LARGE SCALE GENOMIC DNA]</scope>
    <source>
        <strain evidence="10">NRRL Y-1626</strain>
    </source>
</reference>
<evidence type="ECO:0000256" key="6">
    <source>
        <dbReference type="RuleBase" id="RU369013"/>
    </source>
</evidence>
<dbReference type="GO" id="GO:0033116">
    <property type="term" value="C:endoplasmic reticulum-Golgi intermediate compartment membrane"/>
    <property type="evidence" value="ECO:0007669"/>
    <property type="project" value="UniProtKB-SubCell"/>
</dbReference>
<dbReference type="InterPro" id="IPR045888">
    <property type="entry name" value="Erv"/>
</dbReference>
<keyword evidence="6" id="KW-0931">ER-Golgi transport</keyword>
<sequence>MSLAKNLLKFDAFTKTKDDVRIKTRSGGLITILLFLTSFILIINEWKMFNTIQVVPSLVLDRDRNKRINMYIDIDFTQMPCDLLYFDVMDESGEIQLDITNTDDFIKTPLGDDSCNVKGNIYLNRLQGHFHFAPGKPYQNPVSGQHSHDTSVYVDKNFDHKINKLSFNYGNEDEGIVNKILNSYFEDSINQVIAEPLNGIGFSGNDPMKQYSYFLKVVLTRFEDQTKKNAASGNDKKLLLDGTTSVSPSDKSKIERIQYTATSHAKPVNGGRDEDHPNTLHQRGGIPGVFFVFDISSLKIINKLQYRMNWYSFLLNLLASLGGIFAMYTVLDKVAYKTVNYYRSKKNQ</sequence>
<evidence type="ECO:0000256" key="4">
    <source>
        <dbReference type="ARBA" id="ARBA00022989"/>
    </source>
</evidence>
<dbReference type="InterPro" id="IPR012936">
    <property type="entry name" value="Erv_C"/>
</dbReference>
<keyword evidence="3 6" id="KW-0812">Transmembrane</keyword>
<keyword evidence="6" id="KW-0333">Golgi apparatus</keyword>
<evidence type="ECO:0000256" key="5">
    <source>
        <dbReference type="ARBA" id="ARBA00023136"/>
    </source>
</evidence>
<comment type="caution">
    <text evidence="9">The sequence shown here is derived from an EMBL/GenBank/DDBJ whole genome shotgun (WGS) entry which is preliminary data.</text>
</comment>
<keyword evidence="10" id="KW-1185">Reference proteome</keyword>
<gene>
    <name evidence="9" type="ORF">HANVADRAFT_8087</name>
</gene>
<evidence type="ECO:0000256" key="1">
    <source>
        <dbReference type="ARBA" id="ARBA00004141"/>
    </source>
</evidence>
<dbReference type="GO" id="GO:0030134">
    <property type="term" value="C:COPII-coated ER to Golgi transport vesicle"/>
    <property type="evidence" value="ECO:0007669"/>
    <property type="project" value="TreeGrafter"/>
</dbReference>
<name>A0A1B7T9C0_9ASCO</name>
<dbReference type="OrthoDB" id="270930at2759"/>
<comment type="function">
    <text evidence="6">Plays a role in transport between endoplasmic reticulum and Golgi.</text>
</comment>
<dbReference type="AlphaFoldDB" id="A0A1B7T9C0"/>
<feature type="transmembrane region" description="Helical" evidence="6">
    <location>
        <begin position="310"/>
        <end position="331"/>
    </location>
</feature>